<dbReference type="Pfam" id="PF03600">
    <property type="entry name" value="CitMHS"/>
    <property type="match status" value="1"/>
</dbReference>
<feature type="transmembrane region" description="Helical" evidence="6">
    <location>
        <begin position="289"/>
        <end position="308"/>
    </location>
</feature>
<organism evidence="8 9">
    <name type="scientific">Phenylobacterium conjunctum</name>
    <dbReference type="NCBI Taxonomy" id="1298959"/>
    <lineage>
        <taxon>Bacteria</taxon>
        <taxon>Pseudomonadati</taxon>
        <taxon>Pseudomonadota</taxon>
        <taxon>Alphaproteobacteria</taxon>
        <taxon>Caulobacterales</taxon>
        <taxon>Caulobacteraceae</taxon>
        <taxon>Phenylobacterium</taxon>
    </lineage>
</organism>
<proteinExistence type="predicted"/>
<dbReference type="NCBIfam" id="TIGR00784">
    <property type="entry name" value="citMHS"/>
    <property type="match status" value="1"/>
</dbReference>
<feature type="transmembrane region" description="Helical" evidence="6">
    <location>
        <begin position="55"/>
        <end position="79"/>
    </location>
</feature>
<sequence>MLALLAFAMVATFMALIMSGRVSALVALSLTPVVFGVMAGHGLDLGPMMLDGIKALAPTGVMLAFAILYFGLMTDAGLFDPLVRQVVRLADGDPVRITVGSAILALAVSLDGDGSTTYLICCTAMLPLYRRMGLNPLILACLLMLACGVTNITPWGGPTARAASALNLDAGQVFASMAPAMALSGLFIVGVAWLLGRGERRRLERLSGDGRLHVPDEEVLAIELTRGNDLIERPKLILVNLALTLGLLTCLVLGLLPIPALFILATAIALLINYPSVDAQKARIAAHAPNILPVISLIFAAGIFTGILNGTHMTEALADSVVGAIPPALGPYMAPVTALLSMPFTFFISNDAFFFGVLPVLSEAAGHYGVEPVEMARAALTSQAVHLLSPLVPSTYLLVGLCRVELAQHQKFTLPWAVALTIVLLAGGIVTGVIPVSG</sequence>
<evidence type="ECO:0000256" key="6">
    <source>
        <dbReference type="SAM" id="Phobius"/>
    </source>
</evidence>
<dbReference type="EMBL" id="JBHTLQ010000016">
    <property type="protein sequence ID" value="MFD1190733.1"/>
    <property type="molecule type" value="Genomic_DNA"/>
</dbReference>
<evidence type="ECO:0000256" key="2">
    <source>
        <dbReference type="ARBA" id="ARBA00022448"/>
    </source>
</evidence>
<dbReference type="InterPro" id="IPR004680">
    <property type="entry name" value="Cit_transptr-like_dom"/>
</dbReference>
<evidence type="ECO:0000256" key="3">
    <source>
        <dbReference type="ARBA" id="ARBA00022692"/>
    </source>
</evidence>
<keyword evidence="2" id="KW-0813">Transport</keyword>
<evidence type="ECO:0000256" key="5">
    <source>
        <dbReference type="ARBA" id="ARBA00023136"/>
    </source>
</evidence>
<reference evidence="9" key="1">
    <citation type="journal article" date="2019" name="Int. J. Syst. Evol. Microbiol.">
        <title>The Global Catalogue of Microorganisms (GCM) 10K type strain sequencing project: providing services to taxonomists for standard genome sequencing and annotation.</title>
        <authorList>
            <consortium name="The Broad Institute Genomics Platform"/>
            <consortium name="The Broad Institute Genome Sequencing Center for Infectious Disease"/>
            <person name="Wu L."/>
            <person name="Ma J."/>
        </authorList>
    </citation>
    <scope>NUCLEOTIDE SEQUENCE [LARGE SCALE GENOMIC DNA]</scope>
    <source>
        <strain evidence="9">CCUG 55074</strain>
    </source>
</reference>
<evidence type="ECO:0000259" key="7">
    <source>
        <dbReference type="Pfam" id="PF03600"/>
    </source>
</evidence>
<keyword evidence="9" id="KW-1185">Reference proteome</keyword>
<protein>
    <submittedName>
        <fullName evidence="8">CitMHS family transporter</fullName>
    </submittedName>
</protein>
<name>A0ABW3T1A4_9CAUL</name>
<keyword evidence="3 6" id="KW-0812">Transmembrane</keyword>
<evidence type="ECO:0000256" key="4">
    <source>
        <dbReference type="ARBA" id="ARBA00022989"/>
    </source>
</evidence>
<feature type="transmembrane region" description="Helical" evidence="6">
    <location>
        <begin position="414"/>
        <end position="436"/>
    </location>
</feature>
<evidence type="ECO:0000256" key="1">
    <source>
        <dbReference type="ARBA" id="ARBA00004141"/>
    </source>
</evidence>
<accession>A0ABW3T1A4</accession>
<comment type="caution">
    <text evidence="8">The sequence shown here is derived from an EMBL/GenBank/DDBJ whole genome shotgun (WGS) entry which is preliminary data.</text>
</comment>
<gene>
    <name evidence="8" type="ORF">ACFQ27_09095</name>
</gene>
<keyword evidence="4 6" id="KW-1133">Transmembrane helix</keyword>
<feature type="transmembrane region" description="Helical" evidence="6">
    <location>
        <begin position="134"/>
        <end position="153"/>
    </location>
</feature>
<evidence type="ECO:0000313" key="9">
    <source>
        <dbReference type="Proteomes" id="UP001597216"/>
    </source>
</evidence>
<feature type="transmembrane region" description="Helical" evidence="6">
    <location>
        <begin position="320"/>
        <end position="340"/>
    </location>
</feature>
<dbReference type="RefSeq" id="WP_377353349.1">
    <property type="nucleotide sequence ID" value="NZ_JBHTLQ010000016.1"/>
</dbReference>
<feature type="transmembrane region" description="Helical" evidence="6">
    <location>
        <begin position="260"/>
        <end position="277"/>
    </location>
</feature>
<feature type="domain" description="Citrate transporter-like" evidence="7">
    <location>
        <begin position="14"/>
        <end position="379"/>
    </location>
</feature>
<comment type="subcellular location">
    <subcellularLocation>
        <location evidence="1">Membrane</location>
        <topology evidence="1">Multi-pass membrane protein</topology>
    </subcellularLocation>
</comment>
<dbReference type="InterPro" id="IPR014738">
    <property type="entry name" value="Citrate_transporter"/>
</dbReference>
<evidence type="ECO:0000313" key="8">
    <source>
        <dbReference type="EMBL" id="MFD1190733.1"/>
    </source>
</evidence>
<feature type="transmembrane region" description="Helical" evidence="6">
    <location>
        <begin position="236"/>
        <end position="254"/>
    </location>
</feature>
<dbReference type="Proteomes" id="UP001597216">
    <property type="component" value="Unassembled WGS sequence"/>
</dbReference>
<feature type="transmembrane region" description="Helical" evidence="6">
    <location>
        <begin position="173"/>
        <end position="195"/>
    </location>
</feature>
<keyword evidence="5 6" id="KW-0472">Membrane</keyword>